<dbReference type="STRING" id="758820.SAMN00777080_2116"/>
<dbReference type="Gene3D" id="1.10.287.1260">
    <property type="match status" value="1"/>
</dbReference>
<dbReference type="Pfam" id="PF00924">
    <property type="entry name" value="MS_channel_2nd"/>
    <property type="match status" value="1"/>
</dbReference>
<comment type="similarity">
    <text evidence="2">Belongs to the MscS (TC 1.A.23) family.</text>
</comment>
<feature type="transmembrane region" description="Helical" evidence="7">
    <location>
        <begin position="330"/>
        <end position="348"/>
    </location>
</feature>
<dbReference type="Gene3D" id="2.30.30.60">
    <property type="match status" value="1"/>
</dbReference>
<evidence type="ECO:0000256" key="6">
    <source>
        <dbReference type="ARBA" id="ARBA00023136"/>
    </source>
</evidence>
<evidence type="ECO:0000259" key="9">
    <source>
        <dbReference type="Pfam" id="PF21082"/>
    </source>
</evidence>
<feature type="transmembrane region" description="Helical" evidence="7">
    <location>
        <begin position="225"/>
        <end position="249"/>
    </location>
</feature>
<dbReference type="PANTHER" id="PTHR43634">
    <property type="entry name" value="OW CONDUCTANCE MECHANOSENSITIVE CHANNEL"/>
    <property type="match status" value="1"/>
</dbReference>
<dbReference type="Proteomes" id="UP000192333">
    <property type="component" value="Chromosome I"/>
</dbReference>
<dbReference type="Gene3D" id="3.30.70.100">
    <property type="match status" value="1"/>
</dbReference>
<keyword evidence="5 7" id="KW-1133">Transmembrane helix</keyword>
<dbReference type="InterPro" id="IPR049278">
    <property type="entry name" value="MS_channel_C"/>
</dbReference>
<keyword evidence="6 7" id="KW-0472">Membrane</keyword>
<dbReference type="InterPro" id="IPR006685">
    <property type="entry name" value="MscS_channel_2nd"/>
</dbReference>
<dbReference type="InterPro" id="IPR010920">
    <property type="entry name" value="LSM_dom_sf"/>
</dbReference>
<dbReference type="OrthoDB" id="9809206at2"/>
<organism evidence="10 11">
    <name type="scientific">Aquiflexum balticum DSM 16537</name>
    <dbReference type="NCBI Taxonomy" id="758820"/>
    <lineage>
        <taxon>Bacteria</taxon>
        <taxon>Pseudomonadati</taxon>
        <taxon>Bacteroidota</taxon>
        <taxon>Cytophagia</taxon>
        <taxon>Cytophagales</taxon>
        <taxon>Cyclobacteriaceae</taxon>
        <taxon>Aquiflexum</taxon>
    </lineage>
</organism>
<evidence type="ECO:0000256" key="3">
    <source>
        <dbReference type="ARBA" id="ARBA00022475"/>
    </source>
</evidence>
<keyword evidence="3" id="KW-1003">Cell membrane</keyword>
<feature type="transmembrane region" description="Helical" evidence="7">
    <location>
        <begin position="269"/>
        <end position="287"/>
    </location>
</feature>
<dbReference type="SUPFAM" id="SSF82861">
    <property type="entry name" value="Mechanosensitive channel protein MscS (YggB), transmembrane region"/>
    <property type="match status" value="1"/>
</dbReference>
<evidence type="ECO:0000256" key="1">
    <source>
        <dbReference type="ARBA" id="ARBA00004651"/>
    </source>
</evidence>
<dbReference type="GO" id="GO:0008381">
    <property type="term" value="F:mechanosensitive monoatomic ion channel activity"/>
    <property type="evidence" value="ECO:0007669"/>
    <property type="project" value="UniProtKB-ARBA"/>
</dbReference>
<feature type="domain" description="Mechanosensitive ion channel MscS C-terminal" evidence="9">
    <location>
        <begin position="426"/>
        <end position="505"/>
    </location>
</feature>
<sequence>MNRYIKLVYIIFLVLGGSGNLFSQVILDEKQVPIDIKNYHNLNTPYTTTLTFFYNLAEDNYDPKSAAEALRLSEANLPNAEKLAVKLKQVFDGNGVIVRISEIPNDPDYIDTVYSDQAKYFFDTKNLPLVYLEKIGEEWKFSSLTVSQIEKMHQETYPYGTDRLLNFLPKLGNQMYFGLHFWQLAGMFLLILVLFLSHKLMTLLLDRGLLYLMNKLGYGYVGKTYLLPVARVTSIYLIVVLSSLFIRLLQLPIEVVAFVLKVLNAAKPFVITIVFYKIVDIVAMYFSKLADKTESTLDDQLVPLIRKTLKALVVIVGTLFVLKEGLEVDIVPFLTGLSIGGLAFALAAQDTIKNFFGSIMIFIDKPFQVGDWITSGDVDGTVEEVGFRSTRVRTFRNSVMYIPNGKIADATIDNHGLRQYRRFYTTLTVTYDTPPQLMEVFVEGLRKIVENHPDTRKDGYHIYFNNLSSYSQDIMFYIFFEVPNWAEELRCKHEILVSIVKLAKNLGVRFAFPTQTLHMEDFPGKNTLVPSYHQDSSVYKGKLQEFIAKELTRKE</sequence>
<dbReference type="GO" id="GO:0005886">
    <property type="term" value="C:plasma membrane"/>
    <property type="evidence" value="ECO:0007669"/>
    <property type="project" value="UniProtKB-SubCell"/>
</dbReference>
<dbReference type="InterPro" id="IPR011066">
    <property type="entry name" value="MscS_channel_C_sf"/>
</dbReference>
<evidence type="ECO:0000259" key="8">
    <source>
        <dbReference type="Pfam" id="PF00924"/>
    </source>
</evidence>
<name>A0A1W2H3L6_9BACT</name>
<dbReference type="SUPFAM" id="SSF82689">
    <property type="entry name" value="Mechanosensitive channel protein MscS (YggB), C-terminal domain"/>
    <property type="match status" value="1"/>
</dbReference>
<dbReference type="EMBL" id="LT838813">
    <property type="protein sequence ID" value="SMD43523.1"/>
    <property type="molecule type" value="Genomic_DNA"/>
</dbReference>
<reference evidence="11" key="1">
    <citation type="submission" date="2017-04" db="EMBL/GenBank/DDBJ databases">
        <authorList>
            <person name="Varghese N."/>
            <person name="Submissions S."/>
        </authorList>
    </citation>
    <scope>NUCLEOTIDE SEQUENCE [LARGE SCALE GENOMIC DNA]</scope>
    <source>
        <strain evidence="11">DSM 16537</strain>
    </source>
</reference>
<keyword evidence="4 7" id="KW-0812">Transmembrane</keyword>
<evidence type="ECO:0000256" key="4">
    <source>
        <dbReference type="ARBA" id="ARBA00022692"/>
    </source>
</evidence>
<dbReference type="PANTHER" id="PTHR43634:SF2">
    <property type="entry name" value="LOW CONDUCTANCE MECHANOSENSITIVE CHANNEL YNAI"/>
    <property type="match status" value="1"/>
</dbReference>
<dbReference type="InterPro" id="IPR011014">
    <property type="entry name" value="MscS_channel_TM-2"/>
</dbReference>
<feature type="transmembrane region" description="Helical" evidence="7">
    <location>
        <begin position="308"/>
        <end position="324"/>
    </location>
</feature>
<evidence type="ECO:0000256" key="5">
    <source>
        <dbReference type="ARBA" id="ARBA00022989"/>
    </source>
</evidence>
<evidence type="ECO:0000313" key="11">
    <source>
        <dbReference type="Proteomes" id="UP000192333"/>
    </source>
</evidence>
<dbReference type="AlphaFoldDB" id="A0A1W2H3L6"/>
<dbReference type="SUPFAM" id="SSF50182">
    <property type="entry name" value="Sm-like ribonucleoproteins"/>
    <property type="match status" value="1"/>
</dbReference>
<dbReference type="RefSeq" id="WP_084120400.1">
    <property type="nucleotide sequence ID" value="NZ_LT838813.1"/>
</dbReference>
<evidence type="ECO:0000313" key="10">
    <source>
        <dbReference type="EMBL" id="SMD43523.1"/>
    </source>
</evidence>
<evidence type="ECO:0000256" key="7">
    <source>
        <dbReference type="SAM" id="Phobius"/>
    </source>
</evidence>
<dbReference type="InterPro" id="IPR045042">
    <property type="entry name" value="YnaI-like"/>
</dbReference>
<proteinExistence type="inferred from homology"/>
<dbReference type="InterPro" id="IPR023408">
    <property type="entry name" value="MscS_beta-dom_sf"/>
</dbReference>
<protein>
    <submittedName>
        <fullName evidence="10">MscS family membrane protein</fullName>
    </submittedName>
</protein>
<dbReference type="Pfam" id="PF21082">
    <property type="entry name" value="MS_channel_3rd"/>
    <property type="match status" value="1"/>
</dbReference>
<keyword evidence="11" id="KW-1185">Reference proteome</keyword>
<feature type="domain" description="Mechanosensitive ion channel MscS" evidence="8">
    <location>
        <begin position="350"/>
        <end position="415"/>
    </location>
</feature>
<comment type="subcellular location">
    <subcellularLocation>
        <location evidence="1">Cell membrane</location>
        <topology evidence="1">Multi-pass membrane protein</topology>
    </subcellularLocation>
</comment>
<feature type="transmembrane region" description="Helical" evidence="7">
    <location>
        <begin position="181"/>
        <end position="205"/>
    </location>
</feature>
<gene>
    <name evidence="10" type="ORF">SAMN00777080_2116</name>
</gene>
<accession>A0A1W2H3L6</accession>
<evidence type="ECO:0000256" key="2">
    <source>
        <dbReference type="ARBA" id="ARBA00008017"/>
    </source>
</evidence>